<keyword evidence="3" id="KW-1185">Reference proteome</keyword>
<evidence type="ECO:0000313" key="3">
    <source>
        <dbReference type="Proteomes" id="UP000258016"/>
    </source>
</evidence>
<evidence type="ECO:0000256" key="1">
    <source>
        <dbReference type="SAM" id="SignalP"/>
    </source>
</evidence>
<keyword evidence="1" id="KW-0732">Signal</keyword>
<name>A0ABM6MAA5_9SPHN</name>
<dbReference type="EMBL" id="CP020083">
    <property type="protein sequence ID" value="ASR52809.1"/>
    <property type="molecule type" value="Genomic_DNA"/>
</dbReference>
<proteinExistence type="predicted"/>
<evidence type="ECO:0008006" key="4">
    <source>
        <dbReference type="Google" id="ProtNLM"/>
    </source>
</evidence>
<evidence type="ECO:0000313" key="2">
    <source>
        <dbReference type="EMBL" id="ASR52809.1"/>
    </source>
</evidence>
<protein>
    <recommendedName>
        <fullName evidence="4">DUF4402 domain-containing protein</fullName>
    </recommendedName>
</protein>
<feature type="chain" id="PRO_5046454467" description="DUF4402 domain-containing protein" evidence="1">
    <location>
        <begin position="24"/>
        <end position="164"/>
    </location>
</feature>
<reference evidence="2 3" key="1">
    <citation type="submission" date="2017-03" db="EMBL/GenBank/DDBJ databases">
        <title>Complete genome sequence of Blastomonas fulva degrading microcsystin LR.</title>
        <authorList>
            <person name="Lee H.-g."/>
            <person name="Jin L."/>
            <person name="oh H.-M."/>
        </authorList>
    </citation>
    <scope>NUCLEOTIDE SEQUENCE [LARGE SCALE GENOMIC DNA]</scope>
    <source>
        <strain evidence="2 3">T2</strain>
    </source>
</reference>
<sequence>MMRLFALALACCLSAALTAPALAQTVAAPDPGVRTFRVDDSGTVVLDPFLEMQWQPSGPAGASNIVSASTRVSVQLNLATWVGQVGRIYMTLPRSSGPTVRASWRTGGGLLAGSLISGERALVYSGPIGSPILRDIIDLRLEVDSARLAGPESLSFGFEIELAP</sequence>
<organism evidence="2 3">
    <name type="scientific">Blastomonas fulva</name>
    <dbReference type="NCBI Taxonomy" id="1550728"/>
    <lineage>
        <taxon>Bacteria</taxon>
        <taxon>Pseudomonadati</taxon>
        <taxon>Pseudomonadota</taxon>
        <taxon>Alphaproteobacteria</taxon>
        <taxon>Sphingomonadales</taxon>
        <taxon>Sphingomonadaceae</taxon>
        <taxon>Blastomonas</taxon>
    </lineage>
</organism>
<accession>A0ABM6MAA5</accession>
<feature type="signal peptide" evidence="1">
    <location>
        <begin position="1"/>
        <end position="23"/>
    </location>
</feature>
<dbReference type="RefSeq" id="WP_054134527.1">
    <property type="nucleotide sequence ID" value="NZ_CP020083.1"/>
</dbReference>
<dbReference type="GeneID" id="303487129"/>
<dbReference type="Proteomes" id="UP000258016">
    <property type="component" value="Chromosome"/>
</dbReference>
<gene>
    <name evidence="2" type="ORF">B5J99_16185</name>
</gene>